<gene>
    <name evidence="1" type="ORF">A1O7_09181</name>
</gene>
<dbReference type="VEuPathDB" id="FungiDB:A1O7_09181"/>
<dbReference type="GeneID" id="19183745"/>
<accession>W9VLI9</accession>
<dbReference type="OrthoDB" id="4137589at2759"/>
<dbReference type="HOGENOM" id="CLU_1875234_0_0_1"/>
<dbReference type="AlphaFoldDB" id="W9VLI9"/>
<evidence type="ECO:0000313" key="1">
    <source>
        <dbReference type="EMBL" id="EXJ53845.1"/>
    </source>
</evidence>
<evidence type="ECO:0000313" key="2">
    <source>
        <dbReference type="Proteomes" id="UP000019473"/>
    </source>
</evidence>
<protein>
    <submittedName>
        <fullName evidence="1">Uncharacterized protein</fullName>
    </submittedName>
</protein>
<dbReference type="RefSeq" id="XP_007761360.1">
    <property type="nucleotide sequence ID" value="XM_007763170.1"/>
</dbReference>
<organism evidence="1 2">
    <name type="scientific">Cladophialophora yegresii CBS 114405</name>
    <dbReference type="NCBI Taxonomy" id="1182544"/>
    <lineage>
        <taxon>Eukaryota</taxon>
        <taxon>Fungi</taxon>
        <taxon>Dikarya</taxon>
        <taxon>Ascomycota</taxon>
        <taxon>Pezizomycotina</taxon>
        <taxon>Eurotiomycetes</taxon>
        <taxon>Chaetothyriomycetidae</taxon>
        <taxon>Chaetothyriales</taxon>
        <taxon>Herpotrichiellaceae</taxon>
        <taxon>Cladophialophora</taxon>
    </lineage>
</organism>
<dbReference type="EMBL" id="AMGW01000007">
    <property type="protein sequence ID" value="EXJ53845.1"/>
    <property type="molecule type" value="Genomic_DNA"/>
</dbReference>
<dbReference type="STRING" id="1182544.W9VLI9"/>
<sequence>MFLCWVFKKKTAFQESTKEAIFESAPKFDDNGLPLPQWIASDIERRRAAYIEAMMDNLRNLLNRYMSEQQQCPWNKNCDAMVFGNLVKGLNARNLFPLREANTLDISIKELVSRLRTMELTPVCQGNSSPFSKMRP</sequence>
<comment type="caution">
    <text evidence="1">The sequence shown here is derived from an EMBL/GenBank/DDBJ whole genome shotgun (WGS) entry which is preliminary data.</text>
</comment>
<dbReference type="Proteomes" id="UP000019473">
    <property type="component" value="Unassembled WGS sequence"/>
</dbReference>
<proteinExistence type="predicted"/>
<keyword evidence="2" id="KW-1185">Reference proteome</keyword>
<reference evidence="1 2" key="1">
    <citation type="submission" date="2013-03" db="EMBL/GenBank/DDBJ databases">
        <title>The Genome Sequence of Cladophialophora yegresii CBS 114405.</title>
        <authorList>
            <consortium name="The Broad Institute Genomics Platform"/>
            <person name="Cuomo C."/>
            <person name="de Hoog S."/>
            <person name="Gorbushina A."/>
            <person name="Walker B."/>
            <person name="Young S.K."/>
            <person name="Zeng Q."/>
            <person name="Gargeya S."/>
            <person name="Fitzgerald M."/>
            <person name="Haas B."/>
            <person name="Abouelleil A."/>
            <person name="Allen A.W."/>
            <person name="Alvarado L."/>
            <person name="Arachchi H.M."/>
            <person name="Berlin A.M."/>
            <person name="Chapman S.B."/>
            <person name="Gainer-Dewar J."/>
            <person name="Goldberg J."/>
            <person name="Griggs A."/>
            <person name="Gujja S."/>
            <person name="Hansen M."/>
            <person name="Howarth C."/>
            <person name="Imamovic A."/>
            <person name="Ireland A."/>
            <person name="Larimer J."/>
            <person name="McCowan C."/>
            <person name="Murphy C."/>
            <person name="Pearson M."/>
            <person name="Poon T.W."/>
            <person name="Priest M."/>
            <person name="Roberts A."/>
            <person name="Saif S."/>
            <person name="Shea T."/>
            <person name="Sisk P."/>
            <person name="Sykes S."/>
            <person name="Wortman J."/>
            <person name="Nusbaum C."/>
            <person name="Birren B."/>
        </authorList>
    </citation>
    <scope>NUCLEOTIDE SEQUENCE [LARGE SCALE GENOMIC DNA]</scope>
    <source>
        <strain evidence="1 2">CBS 114405</strain>
    </source>
</reference>
<name>W9VLI9_9EURO</name>